<proteinExistence type="predicted"/>
<dbReference type="Proteomes" id="UP000295510">
    <property type="component" value="Unassembled WGS sequence"/>
</dbReference>
<gene>
    <name evidence="2" type="ORF">DFR43_10824</name>
</gene>
<keyword evidence="1" id="KW-0732">Signal</keyword>
<evidence type="ECO:0000256" key="1">
    <source>
        <dbReference type="SAM" id="SignalP"/>
    </source>
</evidence>
<evidence type="ECO:0000313" key="3">
    <source>
        <dbReference type="Proteomes" id="UP000295510"/>
    </source>
</evidence>
<keyword evidence="3" id="KW-1185">Reference proteome</keyword>
<dbReference type="AlphaFoldDB" id="A0A4R6UB04"/>
<feature type="chain" id="PRO_5020209974" evidence="1">
    <location>
        <begin position="26"/>
        <end position="235"/>
    </location>
</feature>
<comment type="caution">
    <text evidence="2">The sequence shown here is derived from an EMBL/GenBank/DDBJ whole genome shotgun (WGS) entry which is preliminary data.</text>
</comment>
<sequence length="235" mass="24553">MTRRVRLACAVCLSLGLLGCSSAPPAPDWQVNAHGAMQRATVADLEGNERVAQVGWRRAIEETRRTARPDWLARVELSRCAIRQAGLDVSDCVGFDRLRADAPPDLHAYARYLAGAPEAADLAALPAPHRPVAQSLLAPASGAGSAALLAAMPDPVSRLVAASALLRAGRLDSAGVAVAVDTASAQGWRRPLLAWLRVQADVARQAGNAALAEQAARRIELLTAGATARPAPTSD</sequence>
<dbReference type="PROSITE" id="PS51257">
    <property type="entry name" value="PROKAR_LIPOPROTEIN"/>
    <property type="match status" value="1"/>
</dbReference>
<dbReference type="RefSeq" id="WP_133597424.1">
    <property type="nucleotide sequence ID" value="NZ_SNYL01000008.1"/>
</dbReference>
<accession>A0A4R6UB04</accession>
<organism evidence="2 3">
    <name type="scientific">Tepidicella xavieri</name>
    <dbReference type="NCBI Taxonomy" id="360241"/>
    <lineage>
        <taxon>Bacteria</taxon>
        <taxon>Pseudomonadati</taxon>
        <taxon>Pseudomonadota</taxon>
        <taxon>Betaproteobacteria</taxon>
        <taxon>Burkholderiales</taxon>
        <taxon>Tepidicella</taxon>
    </lineage>
</organism>
<name>A0A4R6UB04_9BURK</name>
<protein>
    <submittedName>
        <fullName evidence="2">Uncharacterized protein</fullName>
    </submittedName>
</protein>
<dbReference type="EMBL" id="SNYL01000008">
    <property type="protein sequence ID" value="TDQ43082.1"/>
    <property type="molecule type" value="Genomic_DNA"/>
</dbReference>
<evidence type="ECO:0000313" key="2">
    <source>
        <dbReference type="EMBL" id="TDQ43082.1"/>
    </source>
</evidence>
<feature type="signal peptide" evidence="1">
    <location>
        <begin position="1"/>
        <end position="25"/>
    </location>
</feature>
<dbReference type="OrthoDB" id="8562564at2"/>
<reference evidence="2 3" key="1">
    <citation type="submission" date="2019-03" db="EMBL/GenBank/DDBJ databases">
        <title>Genomic Encyclopedia of Type Strains, Phase IV (KMG-IV): sequencing the most valuable type-strain genomes for metagenomic binning, comparative biology and taxonomic classification.</title>
        <authorList>
            <person name="Goeker M."/>
        </authorList>
    </citation>
    <scope>NUCLEOTIDE SEQUENCE [LARGE SCALE GENOMIC DNA]</scope>
    <source>
        <strain evidence="2 3">DSM 19605</strain>
    </source>
</reference>